<sequence length="178" mass="19524">MGATESREDDRLCGSCSDETGFFAETACVKRNHPQERDKRETVMTPTERSRTDTVEHPSPRRHYVAQPTQDSWRFNASADEAVGVGAYFGRLEGQNDSVARVKSLVPGGPAEQTGIIEIGDALCAVDDKDVYGQPLCELGKHVLGPSGTVVKLSFEKRRTGERYVTHLVRGKGVLTVM</sequence>
<evidence type="ECO:0000259" key="2">
    <source>
        <dbReference type="PROSITE" id="PS50106"/>
    </source>
</evidence>
<dbReference type="PROSITE" id="PS50106">
    <property type="entry name" value="PDZ"/>
    <property type="match status" value="1"/>
</dbReference>
<proteinExistence type="predicted"/>
<dbReference type="AlphaFoldDB" id="A0A7S4JR36"/>
<feature type="compositionally biased region" description="Basic and acidic residues" evidence="1">
    <location>
        <begin position="33"/>
        <end position="59"/>
    </location>
</feature>
<dbReference type="InterPro" id="IPR001478">
    <property type="entry name" value="PDZ"/>
</dbReference>
<name>A0A7S4JR36_GUITH</name>
<dbReference type="Pfam" id="PF00595">
    <property type="entry name" value="PDZ"/>
    <property type="match status" value="1"/>
</dbReference>
<dbReference type="SUPFAM" id="SSF50156">
    <property type="entry name" value="PDZ domain-like"/>
    <property type="match status" value="1"/>
</dbReference>
<protein>
    <recommendedName>
        <fullName evidence="2">PDZ domain-containing protein</fullName>
    </recommendedName>
</protein>
<dbReference type="Gene3D" id="2.30.42.10">
    <property type="match status" value="1"/>
</dbReference>
<organism evidence="3">
    <name type="scientific">Guillardia theta</name>
    <name type="common">Cryptophyte</name>
    <name type="synonym">Cryptomonas phi</name>
    <dbReference type="NCBI Taxonomy" id="55529"/>
    <lineage>
        <taxon>Eukaryota</taxon>
        <taxon>Cryptophyceae</taxon>
        <taxon>Pyrenomonadales</taxon>
        <taxon>Geminigeraceae</taxon>
        <taxon>Guillardia</taxon>
    </lineage>
</organism>
<dbReference type="EMBL" id="HBKN01009033">
    <property type="protein sequence ID" value="CAE2271564.1"/>
    <property type="molecule type" value="Transcribed_RNA"/>
</dbReference>
<evidence type="ECO:0000256" key="1">
    <source>
        <dbReference type="SAM" id="MobiDB-lite"/>
    </source>
</evidence>
<gene>
    <name evidence="3" type="ORF">GTHE00462_LOCUS7096</name>
</gene>
<dbReference type="InterPro" id="IPR036034">
    <property type="entry name" value="PDZ_sf"/>
</dbReference>
<feature type="domain" description="PDZ" evidence="2">
    <location>
        <begin position="72"/>
        <end position="131"/>
    </location>
</feature>
<accession>A0A7S4JR36</accession>
<evidence type="ECO:0000313" key="3">
    <source>
        <dbReference type="EMBL" id="CAE2271564.1"/>
    </source>
</evidence>
<reference evidence="3" key="1">
    <citation type="submission" date="2021-01" db="EMBL/GenBank/DDBJ databases">
        <authorList>
            <person name="Corre E."/>
            <person name="Pelletier E."/>
            <person name="Niang G."/>
            <person name="Scheremetjew M."/>
            <person name="Finn R."/>
            <person name="Kale V."/>
            <person name="Holt S."/>
            <person name="Cochrane G."/>
            <person name="Meng A."/>
            <person name="Brown T."/>
            <person name="Cohen L."/>
        </authorList>
    </citation>
    <scope>NUCLEOTIDE SEQUENCE</scope>
    <source>
        <strain evidence="3">CCMP 2712</strain>
    </source>
</reference>
<feature type="region of interest" description="Disordered" evidence="1">
    <location>
        <begin position="31"/>
        <end position="60"/>
    </location>
</feature>